<dbReference type="EMBL" id="PQFF01000324">
    <property type="protein sequence ID" value="RHZ60279.1"/>
    <property type="molecule type" value="Genomic_DNA"/>
</dbReference>
<protein>
    <submittedName>
        <fullName evidence="1">Uncharacterized protein</fullName>
    </submittedName>
</protein>
<gene>
    <name evidence="1" type="ORF">Glove_355g94</name>
</gene>
<name>A0A397HBZ3_9GLOM</name>
<proteinExistence type="predicted"/>
<evidence type="ECO:0000313" key="2">
    <source>
        <dbReference type="Proteomes" id="UP000266861"/>
    </source>
</evidence>
<evidence type="ECO:0000313" key="1">
    <source>
        <dbReference type="EMBL" id="RHZ60279.1"/>
    </source>
</evidence>
<keyword evidence="2" id="KW-1185">Reference proteome</keyword>
<dbReference type="Proteomes" id="UP000266861">
    <property type="component" value="Unassembled WGS sequence"/>
</dbReference>
<organism evidence="1 2">
    <name type="scientific">Diversispora epigaea</name>
    <dbReference type="NCBI Taxonomy" id="1348612"/>
    <lineage>
        <taxon>Eukaryota</taxon>
        <taxon>Fungi</taxon>
        <taxon>Fungi incertae sedis</taxon>
        <taxon>Mucoromycota</taxon>
        <taxon>Glomeromycotina</taxon>
        <taxon>Glomeromycetes</taxon>
        <taxon>Diversisporales</taxon>
        <taxon>Diversisporaceae</taxon>
        <taxon>Diversispora</taxon>
    </lineage>
</organism>
<sequence length="156" mass="17908">MLDKTEFEVQEISDFQDRKVRTFFFKLHNITRNLPGTPESKTGENHPPNKLYILNRPYFSTAPEFVDKTLRNVDPTNDFGEMQIASEILACGNENILGIPAKYWKELVKGLPINNSIEIKRWPGENYRKSGLDLADPGGRKVVLTALTKIRQFLLK</sequence>
<reference evidence="1 2" key="1">
    <citation type="submission" date="2018-08" db="EMBL/GenBank/DDBJ databases">
        <title>Genome and evolution of the arbuscular mycorrhizal fungus Diversispora epigaea (formerly Glomus versiforme) and its bacterial endosymbionts.</title>
        <authorList>
            <person name="Sun X."/>
            <person name="Fei Z."/>
            <person name="Harrison M."/>
        </authorList>
    </citation>
    <scope>NUCLEOTIDE SEQUENCE [LARGE SCALE GENOMIC DNA]</scope>
    <source>
        <strain evidence="1 2">IT104</strain>
    </source>
</reference>
<accession>A0A397HBZ3</accession>
<dbReference type="AlphaFoldDB" id="A0A397HBZ3"/>
<dbReference type="OrthoDB" id="2421681at2759"/>
<comment type="caution">
    <text evidence="1">The sequence shown here is derived from an EMBL/GenBank/DDBJ whole genome shotgun (WGS) entry which is preliminary data.</text>
</comment>